<organism evidence="1 2">
    <name type="scientific">Candidatus Epulonipiscium fishelsonii</name>
    <dbReference type="NCBI Taxonomy" id="77094"/>
    <lineage>
        <taxon>Bacteria</taxon>
        <taxon>Bacillati</taxon>
        <taxon>Bacillota</taxon>
        <taxon>Clostridia</taxon>
        <taxon>Lachnospirales</taxon>
        <taxon>Lachnospiraceae</taxon>
        <taxon>Candidatus Epulonipiscium</taxon>
    </lineage>
</organism>
<dbReference type="EMBL" id="LJHD01000241">
    <property type="protein sequence ID" value="ONI40300.1"/>
    <property type="molecule type" value="Genomic_DNA"/>
</dbReference>
<evidence type="ECO:0000313" key="1">
    <source>
        <dbReference type="EMBL" id="ONI40300.1"/>
    </source>
</evidence>
<reference evidence="1" key="1">
    <citation type="submission" date="2016-08" db="EMBL/GenBank/DDBJ databases">
        <authorList>
            <person name="Ngugi D.K."/>
            <person name="Miyake S."/>
            <person name="Stingl U."/>
        </authorList>
    </citation>
    <scope>NUCLEOTIDE SEQUENCE</scope>
    <source>
        <strain evidence="1">SCG-D08WGA-EpuloA1</strain>
    </source>
</reference>
<evidence type="ECO:0000313" key="2">
    <source>
        <dbReference type="Proteomes" id="UP000188637"/>
    </source>
</evidence>
<protein>
    <submittedName>
        <fullName evidence="1">Uncharacterized protein</fullName>
    </submittedName>
</protein>
<comment type="caution">
    <text evidence="1">The sequence shown here is derived from an EMBL/GenBank/DDBJ whole genome shotgun (WGS) entry which is preliminary data.</text>
</comment>
<gene>
    <name evidence="1" type="ORF">AN640_08785</name>
</gene>
<accession>A0ACC8XCF9</accession>
<name>A0ACC8XCF9_9FIRM</name>
<sequence>MIKFILILLAILLTLLGLIICWLLFASNSYSFIVSKNEIITGEATFKVLELLKVYLKYIDGKPSLEIFLINKKLYPRFSKEEKPISSKSQTSKEETVILKDKSAQTKERAGKEAAVLKDKSAQTKERTSKEAAVLKDKSAQTKEDEIFSSFEPLEPLEPLEMPEFPSLEENEIDFEKGFKKTIEKESKSAFEFYKGLWDVAIDSEYKTVAWSGLYRTLRSIVKIIKPNYIFFDIVLGLNEYEDTGRLIAKISAFAPCYARYGSINGNFTEKGIWGNFEIEGKFNLYQIVRPTIVLILNYSFREYIKEILRYIKNNK</sequence>
<proteinExistence type="predicted"/>
<keyword evidence="2" id="KW-1185">Reference proteome</keyword>
<dbReference type="Proteomes" id="UP000188637">
    <property type="component" value="Unassembled WGS sequence"/>
</dbReference>